<protein>
    <submittedName>
        <fullName evidence="7">FAD-dependent monooxygenase</fullName>
    </submittedName>
</protein>
<dbReference type="PANTHER" id="PTHR13789:SF318">
    <property type="entry name" value="GERANYLGERANYL DIPHOSPHATE REDUCTASE"/>
    <property type="match status" value="1"/>
</dbReference>
<dbReference type="PRINTS" id="PR00420">
    <property type="entry name" value="RNGMNOXGNASE"/>
</dbReference>
<dbReference type="RefSeq" id="WP_371753073.1">
    <property type="nucleotide sequence ID" value="NZ_JAYJLD010000005.1"/>
</dbReference>
<evidence type="ECO:0000256" key="4">
    <source>
        <dbReference type="ARBA" id="ARBA00023002"/>
    </source>
</evidence>
<organism evidence="7 8">
    <name type="scientific">Ferviditalea candida</name>
    <dbReference type="NCBI Taxonomy" id="3108399"/>
    <lineage>
        <taxon>Bacteria</taxon>
        <taxon>Bacillati</taxon>
        <taxon>Bacillota</taxon>
        <taxon>Bacilli</taxon>
        <taxon>Bacillales</taxon>
        <taxon>Paenibacillaceae</taxon>
        <taxon>Ferviditalea</taxon>
    </lineage>
</organism>
<accession>A0ABU5ZEN9</accession>
<proteinExistence type="predicted"/>
<evidence type="ECO:0000256" key="5">
    <source>
        <dbReference type="ARBA" id="ARBA00023033"/>
    </source>
</evidence>
<dbReference type="InterPro" id="IPR036188">
    <property type="entry name" value="FAD/NAD-bd_sf"/>
</dbReference>
<evidence type="ECO:0000259" key="6">
    <source>
        <dbReference type="Pfam" id="PF01494"/>
    </source>
</evidence>
<keyword evidence="8" id="KW-1185">Reference proteome</keyword>
<keyword evidence="2" id="KW-0285">Flavoprotein</keyword>
<evidence type="ECO:0000313" key="7">
    <source>
        <dbReference type="EMBL" id="MEB3100958.1"/>
    </source>
</evidence>
<keyword evidence="5 7" id="KW-0503">Monooxygenase</keyword>
<keyword evidence="3" id="KW-0274">FAD</keyword>
<dbReference type="GO" id="GO:0004497">
    <property type="term" value="F:monooxygenase activity"/>
    <property type="evidence" value="ECO:0007669"/>
    <property type="project" value="UniProtKB-KW"/>
</dbReference>
<sequence length="399" mass="44518">MSNLQEVQFIVVGGGIGGLTAALGIAETGRSVHVLEQAPEFGEVGAGIQLAPNATSVLSRFGVMDKISEFAVFPKRLVMMDAITGNELSALELGEAFLEKYGYPYIVLHRSDLHKVLLDACRASDKITLLTNQSVENVEDLGDKARVTLADGTSCTADAVIGADGLWSKTRRMFSDDEPVCSQYVAYRGTIPMTEMMAQTQTNMDDVIMWIAPYLHLVQYPVRRGELYNQVVVFKSFRYKKDSDDWGTPDEIDEHFGKCCQPVRHAVSFISRQRRWPMYDREPIGNWSSGRVALLGDAAHAMLQYLAQGGCQALEDAACLTNSLHEHGDDLAKVFASYQQDRIPRATSVQVKGRIWGNILHTEDPIAILLRNSIMLQRSPQDTNHVDWLYSRRYNRPAQ</sequence>
<comment type="cofactor">
    <cofactor evidence="1">
        <name>FAD</name>
        <dbReference type="ChEBI" id="CHEBI:57692"/>
    </cofactor>
</comment>
<feature type="domain" description="FAD-binding" evidence="6">
    <location>
        <begin position="7"/>
        <end position="349"/>
    </location>
</feature>
<dbReference type="SUPFAM" id="SSF54373">
    <property type="entry name" value="FAD-linked reductases, C-terminal domain"/>
    <property type="match status" value="1"/>
</dbReference>
<evidence type="ECO:0000256" key="1">
    <source>
        <dbReference type="ARBA" id="ARBA00001974"/>
    </source>
</evidence>
<dbReference type="Pfam" id="PF01494">
    <property type="entry name" value="FAD_binding_3"/>
    <property type="match status" value="1"/>
</dbReference>
<reference evidence="7" key="1">
    <citation type="submission" date="2023-12" db="EMBL/GenBank/DDBJ databases">
        <title>Fervidustalea candida gen. nov., sp. nov., a novel member of the family Paenibacillaceae isolated from a geothermal area.</title>
        <authorList>
            <person name="Li W.-J."/>
            <person name="Jiao J.-Y."/>
            <person name="Chen Y."/>
        </authorList>
    </citation>
    <scope>NUCLEOTIDE SEQUENCE</scope>
    <source>
        <strain evidence="7">SYSU GA230002</strain>
    </source>
</reference>
<gene>
    <name evidence="7" type="ORF">VF724_04705</name>
</gene>
<dbReference type="PANTHER" id="PTHR13789">
    <property type="entry name" value="MONOOXYGENASE"/>
    <property type="match status" value="1"/>
</dbReference>
<dbReference type="Gene3D" id="3.50.50.60">
    <property type="entry name" value="FAD/NAD(P)-binding domain"/>
    <property type="match status" value="1"/>
</dbReference>
<dbReference type="InterPro" id="IPR002938">
    <property type="entry name" value="FAD-bd"/>
</dbReference>
<dbReference type="SUPFAM" id="SSF51905">
    <property type="entry name" value="FAD/NAD(P)-binding domain"/>
    <property type="match status" value="1"/>
</dbReference>
<evidence type="ECO:0000313" key="8">
    <source>
        <dbReference type="Proteomes" id="UP001310386"/>
    </source>
</evidence>
<comment type="caution">
    <text evidence="7">The sequence shown here is derived from an EMBL/GenBank/DDBJ whole genome shotgun (WGS) entry which is preliminary data.</text>
</comment>
<keyword evidence="4" id="KW-0560">Oxidoreductase</keyword>
<dbReference type="InterPro" id="IPR050493">
    <property type="entry name" value="FAD-dep_Monooxygenase_BioMet"/>
</dbReference>
<evidence type="ECO:0000256" key="2">
    <source>
        <dbReference type="ARBA" id="ARBA00022630"/>
    </source>
</evidence>
<dbReference type="EMBL" id="JAYJLD010000005">
    <property type="protein sequence ID" value="MEB3100958.1"/>
    <property type="molecule type" value="Genomic_DNA"/>
</dbReference>
<dbReference type="Proteomes" id="UP001310386">
    <property type="component" value="Unassembled WGS sequence"/>
</dbReference>
<evidence type="ECO:0000256" key="3">
    <source>
        <dbReference type="ARBA" id="ARBA00022827"/>
    </source>
</evidence>
<name>A0ABU5ZEN9_9BACL</name>